<accession>A0A382DTM3</accession>
<gene>
    <name evidence="2" type="ORF">METZ01_LOCUS194634</name>
</gene>
<dbReference type="Gene3D" id="3.50.50.60">
    <property type="entry name" value="FAD/NAD(P)-binding domain"/>
    <property type="match status" value="2"/>
</dbReference>
<dbReference type="InterPro" id="IPR036188">
    <property type="entry name" value="FAD/NAD-bd_sf"/>
</dbReference>
<dbReference type="AlphaFoldDB" id="A0A382DTM3"/>
<protein>
    <recommendedName>
        <fullName evidence="3">FAD-dependent oxidoreductase</fullName>
    </recommendedName>
</protein>
<reference evidence="2" key="1">
    <citation type="submission" date="2018-05" db="EMBL/GenBank/DDBJ databases">
        <authorList>
            <person name="Lanie J.A."/>
            <person name="Ng W.-L."/>
            <person name="Kazmierczak K.M."/>
            <person name="Andrzejewski T.M."/>
            <person name="Davidsen T.M."/>
            <person name="Wayne K.J."/>
            <person name="Tettelin H."/>
            <person name="Glass J.I."/>
            <person name="Rusch D."/>
            <person name="Podicherti R."/>
            <person name="Tsui H.-C.T."/>
            <person name="Winkler M.E."/>
        </authorList>
    </citation>
    <scope>NUCLEOTIDE SEQUENCE</scope>
</reference>
<dbReference type="PRINTS" id="PR00411">
    <property type="entry name" value="PNDRDTASEI"/>
</dbReference>
<dbReference type="Pfam" id="PF13738">
    <property type="entry name" value="Pyr_redox_3"/>
    <property type="match status" value="1"/>
</dbReference>
<dbReference type="GO" id="GO:0004497">
    <property type="term" value="F:monooxygenase activity"/>
    <property type="evidence" value="ECO:0007669"/>
    <property type="project" value="TreeGrafter"/>
</dbReference>
<evidence type="ECO:0000256" key="1">
    <source>
        <dbReference type="ARBA" id="ARBA00023002"/>
    </source>
</evidence>
<dbReference type="PANTHER" id="PTHR43539:SF78">
    <property type="entry name" value="FLAVIN-CONTAINING MONOOXYGENASE"/>
    <property type="match status" value="1"/>
</dbReference>
<proteinExistence type="predicted"/>
<dbReference type="PANTHER" id="PTHR43539">
    <property type="entry name" value="FLAVIN-BINDING MONOOXYGENASE-LIKE PROTEIN (AFU_ORTHOLOGUE AFUA_4G09220)"/>
    <property type="match status" value="1"/>
</dbReference>
<dbReference type="GO" id="GO:0050660">
    <property type="term" value="F:flavin adenine dinucleotide binding"/>
    <property type="evidence" value="ECO:0007669"/>
    <property type="project" value="TreeGrafter"/>
</dbReference>
<organism evidence="2">
    <name type="scientific">marine metagenome</name>
    <dbReference type="NCBI Taxonomy" id="408172"/>
    <lineage>
        <taxon>unclassified sequences</taxon>
        <taxon>metagenomes</taxon>
        <taxon>ecological metagenomes</taxon>
    </lineage>
</organism>
<dbReference type="InterPro" id="IPR050982">
    <property type="entry name" value="Auxin_biosynth/cation_transpt"/>
</dbReference>
<dbReference type="EMBL" id="UINC01041048">
    <property type="protein sequence ID" value="SVB41780.1"/>
    <property type="molecule type" value="Genomic_DNA"/>
</dbReference>
<evidence type="ECO:0000313" key="2">
    <source>
        <dbReference type="EMBL" id="SVB41780.1"/>
    </source>
</evidence>
<keyword evidence="1" id="KW-0560">Oxidoreductase</keyword>
<sequence>MSLEKIDTLIVGGGQAGLAMSEHLSNNGVAHLILERERIVERWRTSRWDSLVANGPAWHDRFPTMEFSDVLPDAFAHKDSIVAYFEDFAEKIKAPIRCSVDVKEVLRLPNGTGFSVKTSDGVIEAKNVVAATGPFQQPIIPPLVPSNLEIIQIHSKDYRNPKQLPDGAVLVVGAGSSGSQIADELLRIGRQVFLSVGPHDRPPRRYRGYDYVWWLGVLGIWQAKTPDPKTEHVTIAVSGSYGGQTVDFRRFAQRGMTLLGLTKKFKDGLLCFANDLKENIAQGDKNYLSVLDKADDYVARHNLDLPEEPEARIIESDPECITNPILELNLDKTNIRSIIWATGYTQDFSWLKVDTFDASGNPRHNRGVSAENGIYFIGLPWLSMRGSSFIWGVWQDAKYLAEHIAEKKNSVKV</sequence>
<dbReference type="SUPFAM" id="SSF51905">
    <property type="entry name" value="FAD/NAD(P)-binding domain"/>
    <property type="match status" value="2"/>
</dbReference>
<name>A0A382DTM3_9ZZZZ</name>
<evidence type="ECO:0008006" key="3">
    <source>
        <dbReference type="Google" id="ProtNLM"/>
    </source>
</evidence>